<dbReference type="GO" id="GO:0047617">
    <property type="term" value="F:fatty acyl-CoA hydrolase activity"/>
    <property type="evidence" value="ECO:0007669"/>
    <property type="project" value="TreeGrafter"/>
</dbReference>
<sequence length="165" mass="19008">MLKSISNFDNFQYETEVPVRITDINYGNHLGNDSFVSMLHEARVRFLGSIGYSELKFGKVSVIMVDLYIKYKQQVFYPDTLRVKIGISNLKKCSFDIIYKITSKKTGKEAAAAKMSMASFDYDARRPVKLPRLCRNQTGYRPHLTAAIHNQFLVDDTFLNQIKYS</sequence>
<protein>
    <recommendedName>
        <fullName evidence="4">Thioesterase domain-containing protein</fullName>
    </recommendedName>
</protein>
<dbReference type="EMBL" id="LAZR01061606">
    <property type="protein sequence ID" value="KKK63243.1"/>
    <property type="molecule type" value="Genomic_DNA"/>
</dbReference>
<reference evidence="3" key="1">
    <citation type="journal article" date="2015" name="Nature">
        <title>Complex archaea that bridge the gap between prokaryotes and eukaryotes.</title>
        <authorList>
            <person name="Spang A."/>
            <person name="Saw J.H."/>
            <person name="Jorgensen S.L."/>
            <person name="Zaremba-Niedzwiedzka K."/>
            <person name="Martijn J."/>
            <person name="Lind A.E."/>
            <person name="van Eijk R."/>
            <person name="Schleper C."/>
            <person name="Guy L."/>
            <person name="Ettema T.J."/>
        </authorList>
    </citation>
    <scope>NUCLEOTIDE SEQUENCE</scope>
</reference>
<dbReference type="CDD" id="cd00586">
    <property type="entry name" value="4HBT"/>
    <property type="match status" value="1"/>
</dbReference>
<evidence type="ECO:0000256" key="2">
    <source>
        <dbReference type="ARBA" id="ARBA00022801"/>
    </source>
</evidence>
<comment type="similarity">
    <text evidence="1">Belongs to the 4-hydroxybenzoyl-CoA thioesterase family.</text>
</comment>
<gene>
    <name evidence="3" type="ORF">LCGC14_2996240</name>
</gene>
<dbReference type="Gene3D" id="3.10.129.10">
    <property type="entry name" value="Hotdog Thioesterase"/>
    <property type="match status" value="1"/>
</dbReference>
<keyword evidence="2" id="KW-0378">Hydrolase</keyword>
<comment type="caution">
    <text evidence="3">The sequence shown here is derived from an EMBL/GenBank/DDBJ whole genome shotgun (WGS) entry which is preliminary data.</text>
</comment>
<dbReference type="InterPro" id="IPR029069">
    <property type="entry name" value="HotDog_dom_sf"/>
</dbReference>
<dbReference type="PANTHER" id="PTHR31793">
    <property type="entry name" value="4-HYDROXYBENZOYL-COA THIOESTERASE FAMILY MEMBER"/>
    <property type="match status" value="1"/>
</dbReference>
<evidence type="ECO:0000313" key="3">
    <source>
        <dbReference type="EMBL" id="KKK63243.1"/>
    </source>
</evidence>
<dbReference type="Pfam" id="PF13279">
    <property type="entry name" value="4HBT_2"/>
    <property type="match status" value="1"/>
</dbReference>
<dbReference type="PANTHER" id="PTHR31793:SF27">
    <property type="entry name" value="NOVEL THIOESTERASE SUPERFAMILY DOMAIN AND SAPOSIN A-TYPE DOMAIN CONTAINING PROTEIN (0610012H03RIK)"/>
    <property type="match status" value="1"/>
</dbReference>
<evidence type="ECO:0000256" key="1">
    <source>
        <dbReference type="ARBA" id="ARBA00005953"/>
    </source>
</evidence>
<name>A0A0F8X2U0_9ZZZZ</name>
<proteinExistence type="inferred from homology"/>
<accession>A0A0F8X2U0</accession>
<organism evidence="3">
    <name type="scientific">marine sediment metagenome</name>
    <dbReference type="NCBI Taxonomy" id="412755"/>
    <lineage>
        <taxon>unclassified sequences</taxon>
        <taxon>metagenomes</taxon>
        <taxon>ecological metagenomes</taxon>
    </lineage>
</organism>
<dbReference type="InterPro" id="IPR050563">
    <property type="entry name" value="4-hydroxybenzoyl-CoA_TE"/>
</dbReference>
<dbReference type="SUPFAM" id="SSF54637">
    <property type="entry name" value="Thioesterase/thiol ester dehydrase-isomerase"/>
    <property type="match status" value="1"/>
</dbReference>
<evidence type="ECO:0008006" key="4">
    <source>
        <dbReference type="Google" id="ProtNLM"/>
    </source>
</evidence>
<dbReference type="AlphaFoldDB" id="A0A0F8X2U0"/>